<sequence>MLSKLWGCSVNAMQPVCRHCHCCCNRCLSHWCSRRRWCCCKEVAIAIAEILCEASVGIAVLLVVVVFNIIAVVVVNACNLSCRVSSPVSELVLFHGLHESGVTSE</sequence>
<evidence type="ECO:0000313" key="3">
    <source>
        <dbReference type="Proteomes" id="UP000735302"/>
    </source>
</evidence>
<name>A0AAV4BZ87_9GAST</name>
<keyword evidence="3" id="KW-1185">Reference proteome</keyword>
<evidence type="ECO:0000313" key="2">
    <source>
        <dbReference type="EMBL" id="GFO25720.1"/>
    </source>
</evidence>
<gene>
    <name evidence="2" type="ORF">PoB_005222500</name>
</gene>
<keyword evidence="1" id="KW-0812">Transmembrane</keyword>
<comment type="caution">
    <text evidence="2">The sequence shown here is derived from an EMBL/GenBank/DDBJ whole genome shotgun (WGS) entry which is preliminary data.</text>
</comment>
<dbReference type="EMBL" id="BLXT01005772">
    <property type="protein sequence ID" value="GFO25720.1"/>
    <property type="molecule type" value="Genomic_DNA"/>
</dbReference>
<dbReference type="Proteomes" id="UP000735302">
    <property type="component" value="Unassembled WGS sequence"/>
</dbReference>
<keyword evidence="1" id="KW-1133">Transmembrane helix</keyword>
<keyword evidence="1" id="KW-0472">Membrane</keyword>
<accession>A0AAV4BZ87</accession>
<feature type="transmembrane region" description="Helical" evidence="1">
    <location>
        <begin position="43"/>
        <end position="75"/>
    </location>
</feature>
<protein>
    <submittedName>
        <fullName evidence="2">Uncharacterized protein</fullName>
    </submittedName>
</protein>
<reference evidence="2 3" key="1">
    <citation type="journal article" date="2021" name="Elife">
        <title>Chloroplast acquisition without the gene transfer in kleptoplastic sea slugs, Plakobranchus ocellatus.</title>
        <authorList>
            <person name="Maeda T."/>
            <person name="Takahashi S."/>
            <person name="Yoshida T."/>
            <person name="Shimamura S."/>
            <person name="Takaki Y."/>
            <person name="Nagai Y."/>
            <person name="Toyoda A."/>
            <person name="Suzuki Y."/>
            <person name="Arimoto A."/>
            <person name="Ishii H."/>
            <person name="Satoh N."/>
            <person name="Nishiyama T."/>
            <person name="Hasebe M."/>
            <person name="Maruyama T."/>
            <person name="Minagawa J."/>
            <person name="Obokata J."/>
            <person name="Shigenobu S."/>
        </authorList>
    </citation>
    <scope>NUCLEOTIDE SEQUENCE [LARGE SCALE GENOMIC DNA]</scope>
</reference>
<proteinExistence type="predicted"/>
<dbReference type="AlphaFoldDB" id="A0AAV4BZ87"/>
<organism evidence="2 3">
    <name type="scientific">Plakobranchus ocellatus</name>
    <dbReference type="NCBI Taxonomy" id="259542"/>
    <lineage>
        <taxon>Eukaryota</taxon>
        <taxon>Metazoa</taxon>
        <taxon>Spiralia</taxon>
        <taxon>Lophotrochozoa</taxon>
        <taxon>Mollusca</taxon>
        <taxon>Gastropoda</taxon>
        <taxon>Heterobranchia</taxon>
        <taxon>Euthyneura</taxon>
        <taxon>Panpulmonata</taxon>
        <taxon>Sacoglossa</taxon>
        <taxon>Placobranchoidea</taxon>
        <taxon>Plakobranchidae</taxon>
        <taxon>Plakobranchus</taxon>
    </lineage>
</organism>
<evidence type="ECO:0000256" key="1">
    <source>
        <dbReference type="SAM" id="Phobius"/>
    </source>
</evidence>